<evidence type="ECO:0000256" key="2">
    <source>
        <dbReference type="SAM" id="Phobius"/>
    </source>
</evidence>
<dbReference type="SUPFAM" id="SSF52200">
    <property type="entry name" value="Toll/Interleukin receptor TIR domain"/>
    <property type="match status" value="1"/>
</dbReference>
<dbReference type="PANTHER" id="PTHR32009:SF140">
    <property type="entry name" value="TIR DOMAIN-CONTAINING PROTEIN"/>
    <property type="match status" value="1"/>
</dbReference>
<dbReference type="InterPro" id="IPR035897">
    <property type="entry name" value="Toll_tir_struct_dom_sf"/>
</dbReference>
<keyword evidence="5" id="KW-1185">Reference proteome</keyword>
<dbReference type="Pfam" id="PF01582">
    <property type="entry name" value="TIR"/>
    <property type="match status" value="1"/>
</dbReference>
<evidence type="ECO:0000256" key="1">
    <source>
        <dbReference type="ARBA" id="ARBA00023027"/>
    </source>
</evidence>
<evidence type="ECO:0000313" key="4">
    <source>
        <dbReference type="EMBL" id="KAG2240606.1"/>
    </source>
</evidence>
<accession>A0A8X7THN3</accession>
<comment type="caution">
    <text evidence="4">The sequence shown here is derived from an EMBL/GenBank/DDBJ whole genome shotgun (WGS) entry which is preliminary data.</text>
</comment>
<feature type="transmembrane region" description="Helical" evidence="2">
    <location>
        <begin position="6"/>
        <end position="23"/>
    </location>
</feature>
<sequence length="266" mass="30612">MDLSIFLNMVAAAIGFFFILRKIRSHQENKEFDLSSLSTSSPPSSLTILSVPRSVYWSSLSPSSPPSSLSISSAPRPSSSQVWIHDVFLSFRGEDVRNNFLSHIQKEFKRKGITYFNDNGIKRGESIAPELIRGIRGSKIVIVLLSRNYGSSKWCLEELVEIMKCREELKQTVMAIFCKVDPSDVKKLTGDFGKVFRKTCEGQAKEDIWRWKQALEKVATIAGYHPSNWFCPHAFYLLSFTYIQNIICIEKYKIQRKKKQFRYNMI</sequence>
<dbReference type="Gene3D" id="3.40.50.10140">
    <property type="entry name" value="Toll/interleukin-1 receptor homology (TIR) domain"/>
    <property type="match status" value="1"/>
</dbReference>
<dbReference type="EMBL" id="JAAMPC010001579">
    <property type="protein sequence ID" value="KAG2240606.1"/>
    <property type="molecule type" value="Genomic_DNA"/>
</dbReference>
<feature type="domain" description="TIR" evidence="3">
    <location>
        <begin position="83"/>
        <end position="266"/>
    </location>
</feature>
<evidence type="ECO:0000259" key="3">
    <source>
        <dbReference type="PROSITE" id="PS50104"/>
    </source>
</evidence>
<dbReference type="OrthoDB" id="6160824at2759"/>
<keyword evidence="2" id="KW-0812">Transmembrane</keyword>
<gene>
    <name evidence="4" type="ORF">Bca52824_090570</name>
</gene>
<dbReference type="Proteomes" id="UP000886595">
    <property type="component" value="Unassembled WGS sequence"/>
</dbReference>
<keyword evidence="2" id="KW-1133">Transmembrane helix</keyword>
<keyword evidence="2" id="KW-0472">Membrane</keyword>
<dbReference type="PROSITE" id="PS50104">
    <property type="entry name" value="TIR"/>
    <property type="match status" value="1"/>
</dbReference>
<dbReference type="FunFam" id="3.40.50.10140:FF:000007">
    <property type="entry name" value="Disease resistance protein (TIR-NBS-LRR class)"/>
    <property type="match status" value="1"/>
</dbReference>
<proteinExistence type="predicted"/>
<dbReference type="PANTHER" id="PTHR32009">
    <property type="entry name" value="TMV RESISTANCE PROTEIN N-LIKE"/>
    <property type="match status" value="1"/>
</dbReference>
<name>A0A8X7THN3_BRACI</name>
<organism evidence="4 5">
    <name type="scientific">Brassica carinata</name>
    <name type="common">Ethiopian mustard</name>
    <name type="synonym">Abyssinian cabbage</name>
    <dbReference type="NCBI Taxonomy" id="52824"/>
    <lineage>
        <taxon>Eukaryota</taxon>
        <taxon>Viridiplantae</taxon>
        <taxon>Streptophyta</taxon>
        <taxon>Embryophyta</taxon>
        <taxon>Tracheophyta</taxon>
        <taxon>Spermatophyta</taxon>
        <taxon>Magnoliopsida</taxon>
        <taxon>eudicotyledons</taxon>
        <taxon>Gunneridae</taxon>
        <taxon>Pentapetalae</taxon>
        <taxon>rosids</taxon>
        <taxon>malvids</taxon>
        <taxon>Brassicales</taxon>
        <taxon>Brassicaceae</taxon>
        <taxon>Brassiceae</taxon>
        <taxon>Brassica</taxon>
    </lineage>
</organism>
<keyword evidence="1" id="KW-0520">NAD</keyword>
<dbReference type="AlphaFoldDB" id="A0A8X7THN3"/>
<evidence type="ECO:0000313" key="5">
    <source>
        <dbReference type="Proteomes" id="UP000886595"/>
    </source>
</evidence>
<dbReference type="SMART" id="SM00255">
    <property type="entry name" value="TIR"/>
    <property type="match status" value="1"/>
</dbReference>
<protein>
    <recommendedName>
        <fullName evidence="3">TIR domain-containing protein</fullName>
    </recommendedName>
</protein>
<dbReference type="GO" id="GO:0007165">
    <property type="term" value="P:signal transduction"/>
    <property type="evidence" value="ECO:0007669"/>
    <property type="project" value="InterPro"/>
</dbReference>
<dbReference type="InterPro" id="IPR000157">
    <property type="entry name" value="TIR_dom"/>
</dbReference>
<reference evidence="4 5" key="1">
    <citation type="submission" date="2020-02" db="EMBL/GenBank/DDBJ databases">
        <authorList>
            <person name="Ma Q."/>
            <person name="Huang Y."/>
            <person name="Song X."/>
            <person name="Pei D."/>
        </authorList>
    </citation>
    <scope>NUCLEOTIDE SEQUENCE [LARGE SCALE GENOMIC DNA]</scope>
    <source>
        <strain evidence="4">Sxm20200214</strain>
        <tissue evidence="4">Leaf</tissue>
    </source>
</reference>